<dbReference type="InterPro" id="IPR045069">
    <property type="entry name" value="MATE_euk"/>
</dbReference>
<feature type="transmembrane region" description="Helical" evidence="7">
    <location>
        <begin position="90"/>
        <end position="111"/>
    </location>
</feature>
<dbReference type="NCBIfam" id="TIGR00797">
    <property type="entry name" value="matE"/>
    <property type="match status" value="1"/>
</dbReference>
<dbReference type="EMBL" id="CAADRA010005594">
    <property type="protein sequence ID" value="VFT91567.1"/>
    <property type="molecule type" value="Genomic_DNA"/>
</dbReference>
<dbReference type="PANTHER" id="PTHR11206">
    <property type="entry name" value="MULTIDRUG RESISTANCE PROTEIN"/>
    <property type="match status" value="1"/>
</dbReference>
<sequence length="489" mass="53485">MTASSSAPSTEVSPLYHDAKAGGTPDVTLLKQETPTSISEELPQLIRLAVPVIFTMVMEVLPSMSSIMMVGQMHTPKLQIYVDAVAFSSMYFNITSMAAVGGLATALDTLCTQAFGAGQTAKFGVYLMSSLLGLFLVLIPVSLLNIFSGEILVFLGQDTTIAAYSKWFLIYSSLGLPGYCVYNVLKKMLQAHNIVHPMAYMSILCNVIHIGLGYYLTNYTSLELYGPAVSRSVAYTSLAFMMIAYLAWNPVYKSWHLHWNFAEAQGHLMQFFKFGVPGMLMLMVEWAAFEILALFSGLMDDHVLTIGVNSILMNLLSFVYMPFAGNSISVNIRIGNLLGAYKPESAKIVMHTGFVLTVLMVFVMAALLVLGRHVIPIFFINDPAVAERTASAVLYIVVLQMSDAFNACCQGVLRATGQQDVGTYINTGAYYLVGIPMACVCGFTLHGSVEGLWLGFTAGSITAFALFLWMLLRIDWKQMAKDAVARVQE</sequence>
<dbReference type="InterPro" id="IPR002528">
    <property type="entry name" value="MATE_fam"/>
</dbReference>
<feature type="transmembrane region" description="Helical" evidence="7">
    <location>
        <begin position="279"/>
        <end position="299"/>
    </location>
</feature>
<protein>
    <submittedName>
        <fullName evidence="9">Aste57867_14749 protein</fullName>
    </submittedName>
</protein>
<feature type="region of interest" description="Disordered" evidence="6">
    <location>
        <begin position="1"/>
        <end position="26"/>
    </location>
</feature>
<reference evidence="8" key="2">
    <citation type="submission" date="2019-06" db="EMBL/GenBank/DDBJ databases">
        <title>Genomics analysis of Aphanomyces spp. identifies a new class of oomycete effector associated with host adaptation.</title>
        <authorList>
            <person name="Gaulin E."/>
        </authorList>
    </citation>
    <scope>NUCLEOTIDE SEQUENCE</scope>
    <source>
        <strain evidence="8">CBS 578.67</strain>
    </source>
</reference>
<keyword evidence="4 7" id="KW-1133">Transmembrane helix</keyword>
<gene>
    <name evidence="9" type="primary">Aste57867_14749</name>
    <name evidence="8" type="ORF">As57867_014694</name>
    <name evidence="9" type="ORF">ASTE57867_14749</name>
</gene>
<evidence type="ECO:0000256" key="1">
    <source>
        <dbReference type="ARBA" id="ARBA00004141"/>
    </source>
</evidence>
<dbReference type="GO" id="GO:1990961">
    <property type="term" value="P:xenobiotic detoxification by transmembrane export across the plasma membrane"/>
    <property type="evidence" value="ECO:0007669"/>
    <property type="project" value="InterPro"/>
</dbReference>
<reference evidence="9 10" key="1">
    <citation type="submission" date="2019-03" db="EMBL/GenBank/DDBJ databases">
        <authorList>
            <person name="Gaulin E."/>
            <person name="Dumas B."/>
        </authorList>
    </citation>
    <scope>NUCLEOTIDE SEQUENCE [LARGE SCALE GENOMIC DNA]</scope>
    <source>
        <strain evidence="9">CBS 568.67</strain>
    </source>
</reference>
<feature type="transmembrane region" description="Helical" evidence="7">
    <location>
        <begin position="123"/>
        <end position="147"/>
    </location>
</feature>
<feature type="transmembrane region" description="Helical" evidence="7">
    <location>
        <begin position="228"/>
        <end position="248"/>
    </location>
</feature>
<dbReference type="CDD" id="cd13132">
    <property type="entry name" value="MATE_eukaryotic"/>
    <property type="match status" value="1"/>
</dbReference>
<dbReference type="GO" id="GO:0015297">
    <property type="term" value="F:antiporter activity"/>
    <property type="evidence" value="ECO:0007669"/>
    <property type="project" value="InterPro"/>
</dbReference>
<dbReference type="GO" id="GO:0016020">
    <property type="term" value="C:membrane"/>
    <property type="evidence" value="ECO:0007669"/>
    <property type="project" value="UniProtKB-SubCell"/>
</dbReference>
<feature type="transmembrane region" description="Helical" evidence="7">
    <location>
        <begin position="425"/>
        <end position="445"/>
    </location>
</feature>
<proteinExistence type="inferred from homology"/>
<comment type="similarity">
    <text evidence="2">Belongs to the multi antimicrobial extrusion (MATE) (TC 2.A.66.1) family.</text>
</comment>
<feature type="transmembrane region" description="Helical" evidence="7">
    <location>
        <begin position="451"/>
        <end position="472"/>
    </location>
</feature>
<keyword evidence="3 7" id="KW-0812">Transmembrane</keyword>
<feature type="transmembrane region" description="Helical" evidence="7">
    <location>
        <begin position="311"/>
        <end position="332"/>
    </location>
</feature>
<organism evidence="9 10">
    <name type="scientific">Aphanomyces stellatus</name>
    <dbReference type="NCBI Taxonomy" id="120398"/>
    <lineage>
        <taxon>Eukaryota</taxon>
        <taxon>Sar</taxon>
        <taxon>Stramenopiles</taxon>
        <taxon>Oomycota</taxon>
        <taxon>Saprolegniomycetes</taxon>
        <taxon>Saprolegniales</taxon>
        <taxon>Verrucalvaceae</taxon>
        <taxon>Aphanomyces</taxon>
    </lineage>
</organism>
<evidence type="ECO:0000313" key="10">
    <source>
        <dbReference type="Proteomes" id="UP000332933"/>
    </source>
</evidence>
<feature type="compositionally biased region" description="Polar residues" evidence="6">
    <location>
        <begin position="1"/>
        <end position="12"/>
    </location>
</feature>
<evidence type="ECO:0000256" key="2">
    <source>
        <dbReference type="ARBA" id="ARBA00010199"/>
    </source>
</evidence>
<evidence type="ECO:0000256" key="7">
    <source>
        <dbReference type="SAM" id="Phobius"/>
    </source>
</evidence>
<keyword evidence="5 7" id="KW-0472">Membrane</keyword>
<dbReference type="OrthoDB" id="2126698at2759"/>
<feature type="transmembrane region" description="Helical" evidence="7">
    <location>
        <begin position="48"/>
        <end position="70"/>
    </location>
</feature>
<dbReference type="GO" id="GO:0042910">
    <property type="term" value="F:xenobiotic transmembrane transporter activity"/>
    <property type="evidence" value="ECO:0007669"/>
    <property type="project" value="InterPro"/>
</dbReference>
<evidence type="ECO:0000313" key="8">
    <source>
        <dbReference type="EMBL" id="KAF0694380.1"/>
    </source>
</evidence>
<dbReference type="EMBL" id="VJMH01005573">
    <property type="protein sequence ID" value="KAF0694380.1"/>
    <property type="molecule type" value="Genomic_DNA"/>
</dbReference>
<name>A0A485L2B2_9STRA</name>
<comment type="subcellular location">
    <subcellularLocation>
        <location evidence="1">Membrane</location>
        <topology evidence="1">Multi-pass membrane protein</topology>
    </subcellularLocation>
</comment>
<feature type="transmembrane region" description="Helical" evidence="7">
    <location>
        <begin position="197"/>
        <end position="216"/>
    </location>
</feature>
<accession>A0A485L2B2</accession>
<dbReference type="Proteomes" id="UP000332933">
    <property type="component" value="Unassembled WGS sequence"/>
</dbReference>
<evidence type="ECO:0000256" key="3">
    <source>
        <dbReference type="ARBA" id="ARBA00022692"/>
    </source>
</evidence>
<keyword evidence="10" id="KW-1185">Reference proteome</keyword>
<dbReference type="AlphaFoldDB" id="A0A485L2B2"/>
<evidence type="ECO:0000313" key="9">
    <source>
        <dbReference type="EMBL" id="VFT91567.1"/>
    </source>
</evidence>
<evidence type="ECO:0000256" key="6">
    <source>
        <dbReference type="SAM" id="MobiDB-lite"/>
    </source>
</evidence>
<evidence type="ECO:0000256" key="4">
    <source>
        <dbReference type="ARBA" id="ARBA00022989"/>
    </source>
</evidence>
<evidence type="ECO:0000256" key="5">
    <source>
        <dbReference type="ARBA" id="ARBA00023136"/>
    </source>
</evidence>
<feature type="transmembrane region" description="Helical" evidence="7">
    <location>
        <begin position="353"/>
        <end position="380"/>
    </location>
</feature>
<feature type="transmembrane region" description="Helical" evidence="7">
    <location>
        <begin position="167"/>
        <end position="185"/>
    </location>
</feature>
<dbReference type="Pfam" id="PF01554">
    <property type="entry name" value="MatE"/>
    <property type="match status" value="2"/>
</dbReference>